<organism evidence="3 4">
    <name type="scientific">Arthrobacter echini</name>
    <dbReference type="NCBI Taxonomy" id="1529066"/>
    <lineage>
        <taxon>Bacteria</taxon>
        <taxon>Bacillati</taxon>
        <taxon>Actinomycetota</taxon>
        <taxon>Actinomycetes</taxon>
        <taxon>Micrococcales</taxon>
        <taxon>Micrococcaceae</taxon>
        <taxon>Arthrobacter</taxon>
    </lineage>
</organism>
<comment type="caution">
    <text evidence="3">The sequence shown here is derived from an EMBL/GenBank/DDBJ whole genome shotgun (WGS) entry which is preliminary data.</text>
</comment>
<evidence type="ECO:0000313" key="3">
    <source>
        <dbReference type="EMBL" id="THJ65868.1"/>
    </source>
</evidence>
<dbReference type="AlphaFoldDB" id="A0A4S5E379"/>
<evidence type="ECO:0000313" key="4">
    <source>
        <dbReference type="Proteomes" id="UP000305233"/>
    </source>
</evidence>
<dbReference type="Proteomes" id="UP000305233">
    <property type="component" value="Unassembled WGS sequence"/>
</dbReference>
<keyword evidence="4" id="KW-1185">Reference proteome</keyword>
<gene>
    <name evidence="3" type="ORF">E8P82_11365</name>
</gene>
<dbReference type="RefSeq" id="WP_136454985.1">
    <property type="nucleotide sequence ID" value="NZ_SSWH01000009.1"/>
</dbReference>
<accession>A0A4S5E379</accession>
<reference evidence="3 4" key="1">
    <citation type="submission" date="2019-04" db="EMBL/GenBank/DDBJ databases">
        <authorList>
            <person name="Liu Q."/>
            <person name="Xin Y.-H."/>
        </authorList>
    </citation>
    <scope>NUCLEOTIDE SEQUENCE [LARGE SCALE GENOMIC DNA]</scope>
    <source>
        <strain evidence="3 4">AM23</strain>
    </source>
</reference>
<feature type="compositionally biased region" description="Low complexity" evidence="1">
    <location>
        <begin position="26"/>
        <end position="47"/>
    </location>
</feature>
<evidence type="ECO:0000256" key="1">
    <source>
        <dbReference type="SAM" id="MobiDB-lite"/>
    </source>
</evidence>
<protein>
    <submittedName>
        <fullName evidence="3">Uncharacterized protein</fullName>
    </submittedName>
</protein>
<dbReference type="PROSITE" id="PS51257">
    <property type="entry name" value="PROKAR_LIPOPROTEIN"/>
    <property type="match status" value="1"/>
</dbReference>
<feature type="compositionally biased region" description="Acidic residues" evidence="1">
    <location>
        <begin position="48"/>
        <end position="61"/>
    </location>
</feature>
<feature type="chain" id="PRO_5020866051" evidence="2">
    <location>
        <begin position="21"/>
        <end position="186"/>
    </location>
</feature>
<evidence type="ECO:0000256" key="2">
    <source>
        <dbReference type="SAM" id="SignalP"/>
    </source>
</evidence>
<sequence>MKRLATAALALALALTGCSAEEPVVTPETSDTTAAATSSAAAGSEASAAEEPEAEPGDEAGEGVSPDATAGAATGSLEAREATETVPAELIPNEFTEVCADTMQQIAPLAEEALEQADDPAAASSLYGRMADIFADGVERVDGQDVKAAFTAMADSFRDVADNLGEASTEQLGDANEQFIAACFGG</sequence>
<name>A0A4S5E379_9MICC</name>
<dbReference type="EMBL" id="SSWH01000009">
    <property type="protein sequence ID" value="THJ65868.1"/>
    <property type="molecule type" value="Genomic_DNA"/>
</dbReference>
<keyword evidence="2" id="KW-0732">Signal</keyword>
<proteinExistence type="predicted"/>
<feature type="signal peptide" evidence="2">
    <location>
        <begin position="1"/>
        <end position="20"/>
    </location>
</feature>
<feature type="region of interest" description="Disordered" evidence="1">
    <location>
        <begin position="17"/>
        <end position="90"/>
    </location>
</feature>